<dbReference type="PANTHER" id="PTHR23502">
    <property type="entry name" value="MAJOR FACILITATOR SUPERFAMILY"/>
    <property type="match status" value="1"/>
</dbReference>
<feature type="transmembrane region" description="Helical" evidence="8">
    <location>
        <begin position="291"/>
        <end position="309"/>
    </location>
</feature>
<dbReference type="Proteomes" id="UP000326936">
    <property type="component" value="Chromosome"/>
</dbReference>
<feature type="transmembrane region" description="Helical" evidence="8">
    <location>
        <begin position="16"/>
        <end position="33"/>
    </location>
</feature>
<feature type="transmembrane region" description="Helical" evidence="8">
    <location>
        <begin position="142"/>
        <end position="166"/>
    </location>
</feature>
<dbReference type="InterPro" id="IPR036259">
    <property type="entry name" value="MFS_trans_sf"/>
</dbReference>
<comment type="subcellular location">
    <subcellularLocation>
        <location evidence="8">Cell inner membrane</location>
        <topology evidence="8">Multi-pass membrane protein</topology>
    </subcellularLocation>
    <subcellularLocation>
        <location evidence="1">Cell membrane</location>
        <topology evidence="1">Multi-pass membrane protein</topology>
    </subcellularLocation>
</comment>
<keyword evidence="3 8" id="KW-0813">Transport</keyword>
<dbReference type="EMBL" id="CP045350">
    <property type="protein sequence ID" value="QFT26065.1"/>
    <property type="molecule type" value="Genomic_DNA"/>
</dbReference>
<keyword evidence="8" id="KW-0997">Cell inner membrane</keyword>
<dbReference type="NCBIfam" id="NF008314">
    <property type="entry name" value="PRK11102.1"/>
    <property type="match status" value="1"/>
</dbReference>
<evidence type="ECO:0000256" key="1">
    <source>
        <dbReference type="ARBA" id="ARBA00004651"/>
    </source>
</evidence>
<evidence type="ECO:0000256" key="2">
    <source>
        <dbReference type="ARBA" id="ARBA00006236"/>
    </source>
</evidence>
<protein>
    <recommendedName>
        <fullName evidence="8">Bcr/CflA family efflux transporter</fullName>
    </recommendedName>
</protein>
<feature type="transmembrane region" description="Helical" evidence="8">
    <location>
        <begin position="351"/>
        <end position="370"/>
    </location>
</feature>
<dbReference type="FunFam" id="1.20.1720.10:FF:000005">
    <property type="entry name" value="Bcr/CflA family efflux transporter"/>
    <property type="match status" value="1"/>
</dbReference>
<dbReference type="InterPro" id="IPR011701">
    <property type="entry name" value="MFS"/>
</dbReference>
<dbReference type="Pfam" id="PF07690">
    <property type="entry name" value="MFS_1"/>
    <property type="match status" value="1"/>
</dbReference>
<evidence type="ECO:0000313" key="11">
    <source>
        <dbReference type="Proteomes" id="UP000326936"/>
    </source>
</evidence>
<organism evidence="10 11">
    <name type="scientific">Vibrio aquimaris</name>
    <dbReference type="NCBI Taxonomy" id="2587862"/>
    <lineage>
        <taxon>Bacteria</taxon>
        <taxon>Pseudomonadati</taxon>
        <taxon>Pseudomonadota</taxon>
        <taxon>Gammaproteobacteria</taxon>
        <taxon>Vibrionales</taxon>
        <taxon>Vibrionaceae</taxon>
        <taxon>Vibrio</taxon>
    </lineage>
</organism>
<feature type="transmembrane region" description="Helical" evidence="8">
    <location>
        <begin position="376"/>
        <end position="397"/>
    </location>
</feature>
<dbReference type="GO" id="GO:0042910">
    <property type="term" value="F:xenobiotic transmembrane transporter activity"/>
    <property type="evidence" value="ECO:0007669"/>
    <property type="project" value="InterPro"/>
</dbReference>
<evidence type="ECO:0000313" key="10">
    <source>
        <dbReference type="EMBL" id="QFT26065.1"/>
    </source>
</evidence>
<sequence length="401" mass="42946">MPNHALSSSSSHTTTYLLFFVLGAVGALTPLAIDMYLPAMPNLARDLGVAEGSVQITLTVYTAGFAIGQLIQGPLADSYGRRPVLIIGVALFAVASVMSALAEGIDALILIRGIQGFAGAAAAVIIQAIVRDMFDREDFSRAMSFITLVITVAPLIAPLLGGYIAIWFGWRGIFWVLAVFSLIVIALVQWKIPETLREENRQPLHLVSILKHYAGLCRSPVVVGLIFSGAFSFAGMFSFLTAGSFVYINIYHVEPNEFGYLFALNIIAMIIMTMINGRFVKKIGSHAMLKLALSIQLFAGVGLFIGWILDLGLWGTVPFVVLFVGTTATIGSNTMALLLSGYPTMAGTVSSLAGTLRFGTGSVMGGTIAFMPDGVVWPMISVMTTCSILSTTCYWIFGRKA</sequence>
<reference evidence="10 11" key="1">
    <citation type="submission" date="2019-10" db="EMBL/GenBank/DDBJ databases">
        <title>Complete genome sequence of Vibrio sp. strain THAF100, isolated from non-filtered water from the water column of tank 6 of a marine aquarium containing stony-coral fragments. Water maintained at 26 degree C.</title>
        <authorList>
            <person name="Ruckert C."/>
            <person name="Franco A."/>
            <person name="Kalinowski J."/>
            <person name="Glaeser S."/>
        </authorList>
    </citation>
    <scope>NUCLEOTIDE SEQUENCE [LARGE SCALE GENOMIC DNA]</scope>
    <source>
        <strain evidence="10 11">THAF100</strain>
    </source>
</reference>
<evidence type="ECO:0000259" key="9">
    <source>
        <dbReference type="PROSITE" id="PS50850"/>
    </source>
</evidence>
<dbReference type="InterPro" id="IPR001958">
    <property type="entry name" value="Tet-R_TetA/multi-R_MdtG-like"/>
</dbReference>
<dbReference type="CDD" id="cd17320">
    <property type="entry name" value="MFS_MdfA_MDR_like"/>
    <property type="match status" value="1"/>
</dbReference>
<evidence type="ECO:0000256" key="4">
    <source>
        <dbReference type="ARBA" id="ARBA00022475"/>
    </source>
</evidence>
<dbReference type="GO" id="GO:0015385">
    <property type="term" value="F:sodium:proton antiporter activity"/>
    <property type="evidence" value="ECO:0007669"/>
    <property type="project" value="TreeGrafter"/>
</dbReference>
<feature type="transmembrane region" description="Helical" evidence="8">
    <location>
        <begin position="83"/>
        <end position="102"/>
    </location>
</feature>
<evidence type="ECO:0000256" key="8">
    <source>
        <dbReference type="RuleBase" id="RU365088"/>
    </source>
</evidence>
<feature type="transmembrane region" description="Helical" evidence="8">
    <location>
        <begin position="172"/>
        <end position="192"/>
    </location>
</feature>
<dbReference type="Gene3D" id="1.20.1720.10">
    <property type="entry name" value="Multidrug resistance protein D"/>
    <property type="match status" value="1"/>
</dbReference>
<keyword evidence="7 8" id="KW-0472">Membrane</keyword>
<keyword evidence="6 8" id="KW-1133">Transmembrane helix</keyword>
<feature type="transmembrane region" description="Helical" evidence="8">
    <location>
        <begin position="315"/>
        <end position="339"/>
    </location>
</feature>
<keyword evidence="5 8" id="KW-0812">Transmembrane</keyword>
<dbReference type="GO" id="GO:1990961">
    <property type="term" value="P:xenobiotic detoxification by transmembrane export across the plasma membrane"/>
    <property type="evidence" value="ECO:0007669"/>
    <property type="project" value="InterPro"/>
</dbReference>
<feature type="transmembrane region" description="Helical" evidence="8">
    <location>
        <begin position="108"/>
        <end position="130"/>
    </location>
</feature>
<dbReference type="InterPro" id="IPR004812">
    <property type="entry name" value="Efflux_drug-R_Bcr/CmlA"/>
</dbReference>
<proteinExistence type="inferred from homology"/>
<keyword evidence="4" id="KW-1003">Cell membrane</keyword>
<dbReference type="OrthoDB" id="9814303at2"/>
<name>A0A5P9CIL6_9VIBR</name>
<keyword evidence="11" id="KW-1185">Reference proteome</keyword>
<dbReference type="PANTHER" id="PTHR23502:SF132">
    <property type="entry name" value="POLYAMINE TRANSPORTER 2-RELATED"/>
    <property type="match status" value="1"/>
</dbReference>
<accession>A0A5P9CIL6</accession>
<evidence type="ECO:0000256" key="6">
    <source>
        <dbReference type="ARBA" id="ARBA00022989"/>
    </source>
</evidence>
<evidence type="ECO:0000256" key="3">
    <source>
        <dbReference type="ARBA" id="ARBA00022448"/>
    </source>
</evidence>
<feature type="transmembrane region" description="Helical" evidence="8">
    <location>
        <begin position="221"/>
        <end position="248"/>
    </location>
</feature>
<feature type="transmembrane region" description="Helical" evidence="8">
    <location>
        <begin position="260"/>
        <end position="279"/>
    </location>
</feature>
<dbReference type="InterPro" id="IPR020846">
    <property type="entry name" value="MFS_dom"/>
</dbReference>
<evidence type="ECO:0000256" key="7">
    <source>
        <dbReference type="ARBA" id="ARBA00023136"/>
    </source>
</evidence>
<gene>
    <name evidence="10" type="primary">bcr1</name>
    <name evidence="10" type="ORF">FIV01_06475</name>
</gene>
<feature type="domain" description="Major facilitator superfamily (MFS) profile" evidence="9">
    <location>
        <begin position="18"/>
        <end position="401"/>
    </location>
</feature>
<evidence type="ECO:0000256" key="5">
    <source>
        <dbReference type="ARBA" id="ARBA00022692"/>
    </source>
</evidence>
<dbReference type="RefSeq" id="WP_152430261.1">
    <property type="nucleotide sequence ID" value="NZ_CBCSDK010000002.1"/>
</dbReference>
<dbReference type="PRINTS" id="PR01035">
    <property type="entry name" value="TCRTETA"/>
</dbReference>
<dbReference type="GO" id="GO:0005886">
    <property type="term" value="C:plasma membrane"/>
    <property type="evidence" value="ECO:0007669"/>
    <property type="project" value="UniProtKB-SubCell"/>
</dbReference>
<feature type="transmembrane region" description="Helical" evidence="8">
    <location>
        <begin position="53"/>
        <end position="71"/>
    </location>
</feature>
<dbReference type="SUPFAM" id="SSF103473">
    <property type="entry name" value="MFS general substrate transporter"/>
    <property type="match status" value="1"/>
</dbReference>
<dbReference type="NCBIfam" id="TIGR00710">
    <property type="entry name" value="efflux_Bcr_CflA"/>
    <property type="match status" value="1"/>
</dbReference>
<dbReference type="PROSITE" id="PS50850">
    <property type="entry name" value="MFS"/>
    <property type="match status" value="1"/>
</dbReference>
<dbReference type="AlphaFoldDB" id="A0A5P9CIL6"/>
<dbReference type="KEGG" id="vaq:FIV01_06475"/>
<comment type="similarity">
    <text evidence="2 8">Belongs to the major facilitator superfamily. Bcr/CmlA family.</text>
</comment>